<dbReference type="SFLD" id="SFLDG01135">
    <property type="entry name" value="C1.5.6:_HAD__Beta-PGM__Phospha"/>
    <property type="match status" value="1"/>
</dbReference>
<evidence type="ECO:0000256" key="5">
    <source>
        <dbReference type="ARBA" id="ARBA00013078"/>
    </source>
</evidence>
<comment type="cofactor">
    <cofactor evidence="2">
        <name>Mg(2+)</name>
        <dbReference type="ChEBI" id="CHEBI:18420"/>
    </cofactor>
</comment>
<dbReference type="OrthoDB" id="9776368at2"/>
<dbReference type="EMBL" id="AYEU01000007">
    <property type="protein sequence ID" value="ESK50390.1"/>
    <property type="molecule type" value="Genomic_DNA"/>
</dbReference>
<proteinExistence type="inferred from homology"/>
<dbReference type="PATRIC" id="fig|1341683.3.peg.2347"/>
<dbReference type="AlphaFoldDB" id="V2UP24"/>
<dbReference type="SFLD" id="SFLDS00003">
    <property type="entry name" value="Haloacid_Dehalogenase"/>
    <property type="match status" value="1"/>
</dbReference>
<dbReference type="STRING" id="396323.VH98_05210"/>
<evidence type="ECO:0000256" key="1">
    <source>
        <dbReference type="ARBA" id="ARBA00000830"/>
    </source>
</evidence>
<dbReference type="InterPro" id="IPR037512">
    <property type="entry name" value="PGPase_prok"/>
</dbReference>
<dbReference type="Gene3D" id="3.40.50.1000">
    <property type="entry name" value="HAD superfamily/HAD-like"/>
    <property type="match status" value="1"/>
</dbReference>
<dbReference type="GO" id="GO:0006281">
    <property type="term" value="P:DNA repair"/>
    <property type="evidence" value="ECO:0007669"/>
    <property type="project" value="TreeGrafter"/>
</dbReference>
<dbReference type="InterPro" id="IPR006439">
    <property type="entry name" value="HAD-SF_hydro_IA"/>
</dbReference>
<dbReference type="FunFam" id="3.40.50.1000:FF:000022">
    <property type="entry name" value="Phosphoglycolate phosphatase"/>
    <property type="match status" value="1"/>
</dbReference>
<dbReference type="NCBIfam" id="NF009695">
    <property type="entry name" value="PRK13222.1-2"/>
    <property type="match status" value="1"/>
</dbReference>
<dbReference type="NCBIfam" id="TIGR01509">
    <property type="entry name" value="HAD-SF-IA-v3"/>
    <property type="match status" value="1"/>
</dbReference>
<dbReference type="RefSeq" id="WP_004902499.1">
    <property type="nucleotide sequence ID" value="NZ_BBTI01000005.1"/>
</dbReference>
<dbReference type="SUPFAM" id="SSF56784">
    <property type="entry name" value="HAD-like"/>
    <property type="match status" value="1"/>
</dbReference>
<dbReference type="PANTHER" id="PTHR43434">
    <property type="entry name" value="PHOSPHOGLYCOLATE PHOSPHATASE"/>
    <property type="match status" value="1"/>
</dbReference>
<comment type="catalytic activity">
    <reaction evidence="1">
        <text>2-phosphoglycolate + H2O = glycolate + phosphate</text>
        <dbReference type="Rhea" id="RHEA:14369"/>
        <dbReference type="ChEBI" id="CHEBI:15377"/>
        <dbReference type="ChEBI" id="CHEBI:29805"/>
        <dbReference type="ChEBI" id="CHEBI:43474"/>
        <dbReference type="ChEBI" id="CHEBI:58033"/>
        <dbReference type="EC" id="3.1.3.18"/>
    </reaction>
</comment>
<accession>V2UP24</accession>
<dbReference type="Pfam" id="PF13419">
    <property type="entry name" value="HAD_2"/>
    <property type="match status" value="1"/>
</dbReference>
<dbReference type="GO" id="GO:0005829">
    <property type="term" value="C:cytosol"/>
    <property type="evidence" value="ECO:0007669"/>
    <property type="project" value="TreeGrafter"/>
</dbReference>
<dbReference type="InterPro" id="IPR023198">
    <property type="entry name" value="PGP-like_dom2"/>
</dbReference>
<dbReference type="HOGENOM" id="CLU_045011_19_1_6"/>
<dbReference type="EC" id="3.1.3.18" evidence="5"/>
<dbReference type="InterPro" id="IPR041492">
    <property type="entry name" value="HAD_2"/>
</dbReference>
<comment type="similarity">
    <text evidence="4">Belongs to the HAD-like hydrolase superfamily. CbbY/CbbZ/Gph/YieH family.</text>
</comment>
<evidence type="ECO:0000256" key="4">
    <source>
        <dbReference type="ARBA" id="ARBA00006171"/>
    </source>
</evidence>
<keyword evidence="8" id="KW-0460">Magnesium</keyword>
<sequence>MSSVSRLQQRNVILFDLDGTLIDTAADMFRAMNLTLQQLGYPLVTETQIREWVGQGTSKLCDRVLMHLQGQIDPEQHRRLLEKYLAVYELELCVESQLFDGVLPFLQYCQSQQLNMACVTNKPEHLAKILLNKLEVGNFFSLVVGGDSLPKRKPDPMPLLHAMDFFQVQPEKTLMIGDSSNDVEAARRAGIDCVVMSYGYNHGEDISACQPQQVIDTLETLIV</sequence>
<dbReference type="Proteomes" id="UP000018418">
    <property type="component" value="Unassembled WGS sequence"/>
</dbReference>
<dbReference type="InterPro" id="IPR023214">
    <property type="entry name" value="HAD_sf"/>
</dbReference>
<dbReference type="NCBIfam" id="TIGR01549">
    <property type="entry name" value="HAD-SF-IA-v1"/>
    <property type="match status" value="1"/>
</dbReference>
<dbReference type="GO" id="GO:0005975">
    <property type="term" value="P:carbohydrate metabolic process"/>
    <property type="evidence" value="ECO:0007669"/>
    <property type="project" value="InterPro"/>
</dbReference>
<evidence type="ECO:0000256" key="8">
    <source>
        <dbReference type="ARBA" id="ARBA00022842"/>
    </source>
</evidence>
<evidence type="ECO:0000313" key="10">
    <source>
        <dbReference type="EMBL" id="ESK50390.1"/>
    </source>
</evidence>
<dbReference type="Gene3D" id="1.10.150.240">
    <property type="entry name" value="Putative phosphatase, domain 2"/>
    <property type="match status" value="1"/>
</dbReference>
<dbReference type="InterPro" id="IPR036412">
    <property type="entry name" value="HAD-like_sf"/>
</dbReference>
<protein>
    <recommendedName>
        <fullName evidence="5">phosphoglycolate phosphatase</fullName>
        <ecNumber evidence="5">3.1.3.18</ecNumber>
    </recommendedName>
</protein>
<organism evidence="10 11">
    <name type="scientific">Acinetobacter brisouii CIP 110357</name>
    <dbReference type="NCBI Taxonomy" id="1341683"/>
    <lineage>
        <taxon>Bacteria</taxon>
        <taxon>Pseudomonadati</taxon>
        <taxon>Pseudomonadota</taxon>
        <taxon>Gammaproteobacteria</taxon>
        <taxon>Moraxellales</taxon>
        <taxon>Moraxellaceae</taxon>
        <taxon>Acinetobacter</taxon>
    </lineage>
</organism>
<keyword evidence="7" id="KW-0378">Hydrolase</keyword>
<name>V2UP24_9GAMM</name>
<dbReference type="SFLD" id="SFLDG01129">
    <property type="entry name" value="C1.5:_HAD__Beta-PGM__Phosphata"/>
    <property type="match status" value="1"/>
</dbReference>
<evidence type="ECO:0000256" key="6">
    <source>
        <dbReference type="ARBA" id="ARBA00022723"/>
    </source>
</evidence>
<evidence type="ECO:0000313" key="11">
    <source>
        <dbReference type="Proteomes" id="UP000018418"/>
    </source>
</evidence>
<dbReference type="GO" id="GO:0008967">
    <property type="term" value="F:phosphoglycolate phosphatase activity"/>
    <property type="evidence" value="ECO:0007669"/>
    <property type="project" value="UniProtKB-EC"/>
</dbReference>
<dbReference type="InterPro" id="IPR050155">
    <property type="entry name" value="HAD-like_hydrolase_sf"/>
</dbReference>
<comment type="pathway">
    <text evidence="3">Organic acid metabolism; glycolate biosynthesis; glycolate from 2-phosphoglycolate: step 1/1.</text>
</comment>
<gene>
    <name evidence="10" type="ORF">P255_02372</name>
</gene>
<dbReference type="CDD" id="cd16417">
    <property type="entry name" value="HAD_PGPase"/>
    <property type="match status" value="1"/>
</dbReference>
<dbReference type="PANTHER" id="PTHR43434:SF1">
    <property type="entry name" value="PHOSPHOGLYCOLATE PHOSPHATASE"/>
    <property type="match status" value="1"/>
</dbReference>
<evidence type="ECO:0000256" key="2">
    <source>
        <dbReference type="ARBA" id="ARBA00001946"/>
    </source>
</evidence>
<reference evidence="10 11" key="1">
    <citation type="submission" date="2013-10" db="EMBL/GenBank/DDBJ databases">
        <title>The Genome Sequence of Acinetobacter brisouii CIP 110357.</title>
        <authorList>
            <consortium name="The Broad Institute Genomics Platform"/>
            <consortium name="The Broad Institute Genome Sequencing Center for Infectious Disease"/>
            <person name="Cerqueira G."/>
            <person name="Feldgarden M."/>
            <person name="Courvalin P."/>
            <person name="Grillot-Courvalin C."/>
            <person name="Clermont D."/>
            <person name="Rocha E."/>
            <person name="Yoon E.-J."/>
            <person name="Nemec A."/>
            <person name="Young S.K."/>
            <person name="Zeng Q."/>
            <person name="Gargeya S."/>
            <person name="Fitzgerald M."/>
            <person name="Abouelleil A."/>
            <person name="Alvarado L."/>
            <person name="Berlin A.M."/>
            <person name="Chapman S.B."/>
            <person name="Gainer-Dewar J."/>
            <person name="Goldberg J."/>
            <person name="Gnerre S."/>
            <person name="Griggs A."/>
            <person name="Gujja S."/>
            <person name="Hansen M."/>
            <person name="Howarth C."/>
            <person name="Imamovic A."/>
            <person name="Ireland A."/>
            <person name="Larimer J."/>
            <person name="McCowan C."/>
            <person name="Murphy C."/>
            <person name="Pearson M."/>
            <person name="Poon T.W."/>
            <person name="Priest M."/>
            <person name="Roberts A."/>
            <person name="Saif S."/>
            <person name="Shea T."/>
            <person name="Sykes S."/>
            <person name="Wortman J."/>
            <person name="Nusbaum C."/>
            <person name="Birren B."/>
        </authorList>
    </citation>
    <scope>NUCLEOTIDE SEQUENCE [LARGE SCALE GENOMIC DNA]</scope>
    <source>
        <strain evidence="10 11">CIP 110357</strain>
    </source>
</reference>
<dbReference type="GO" id="GO:0046872">
    <property type="term" value="F:metal ion binding"/>
    <property type="evidence" value="ECO:0007669"/>
    <property type="project" value="UniProtKB-KW"/>
</dbReference>
<keyword evidence="9" id="KW-0119">Carbohydrate metabolism</keyword>
<keyword evidence="11" id="KW-1185">Reference proteome</keyword>
<dbReference type="NCBIfam" id="TIGR01449">
    <property type="entry name" value="PGP_bact"/>
    <property type="match status" value="1"/>
</dbReference>
<comment type="caution">
    <text evidence="10">The sequence shown here is derived from an EMBL/GenBank/DDBJ whole genome shotgun (WGS) entry which is preliminary data.</text>
</comment>
<keyword evidence="6" id="KW-0479">Metal-binding</keyword>
<evidence type="ECO:0000256" key="9">
    <source>
        <dbReference type="ARBA" id="ARBA00023277"/>
    </source>
</evidence>
<evidence type="ECO:0000256" key="3">
    <source>
        <dbReference type="ARBA" id="ARBA00004818"/>
    </source>
</evidence>
<evidence type="ECO:0000256" key="7">
    <source>
        <dbReference type="ARBA" id="ARBA00022801"/>
    </source>
</evidence>